<organism evidence="1">
    <name type="scientific">Sesamum radiatum</name>
    <name type="common">Black benniseed</name>
    <dbReference type="NCBI Taxonomy" id="300843"/>
    <lineage>
        <taxon>Eukaryota</taxon>
        <taxon>Viridiplantae</taxon>
        <taxon>Streptophyta</taxon>
        <taxon>Embryophyta</taxon>
        <taxon>Tracheophyta</taxon>
        <taxon>Spermatophyta</taxon>
        <taxon>Magnoliopsida</taxon>
        <taxon>eudicotyledons</taxon>
        <taxon>Gunneridae</taxon>
        <taxon>Pentapetalae</taxon>
        <taxon>asterids</taxon>
        <taxon>lamiids</taxon>
        <taxon>Lamiales</taxon>
        <taxon>Pedaliaceae</taxon>
        <taxon>Sesamum</taxon>
    </lineage>
</organism>
<gene>
    <name evidence="1" type="ORF">Sradi_3193500</name>
</gene>
<comment type="caution">
    <text evidence="1">The sequence shown here is derived from an EMBL/GenBank/DDBJ whole genome shotgun (WGS) entry which is preliminary data.</text>
</comment>
<accession>A0AAW2RG36</accession>
<sequence>MEHGTRLKDVLEAQRKQELLLMDEGAQRQAAEQQIQSQLDELQQSYTELLEGQKVIQQQLRA</sequence>
<protein>
    <submittedName>
        <fullName evidence="1">Uncharacterized protein</fullName>
    </submittedName>
</protein>
<evidence type="ECO:0000313" key="1">
    <source>
        <dbReference type="EMBL" id="KAL0378880.1"/>
    </source>
</evidence>
<name>A0AAW2RG36_SESRA</name>
<dbReference type="AlphaFoldDB" id="A0AAW2RG36"/>
<reference evidence="1" key="2">
    <citation type="journal article" date="2024" name="Plant">
        <title>Genomic evolution and insights into agronomic trait innovations of Sesamum species.</title>
        <authorList>
            <person name="Miao H."/>
            <person name="Wang L."/>
            <person name="Qu L."/>
            <person name="Liu H."/>
            <person name="Sun Y."/>
            <person name="Le M."/>
            <person name="Wang Q."/>
            <person name="Wei S."/>
            <person name="Zheng Y."/>
            <person name="Lin W."/>
            <person name="Duan Y."/>
            <person name="Cao H."/>
            <person name="Xiong S."/>
            <person name="Wang X."/>
            <person name="Wei L."/>
            <person name="Li C."/>
            <person name="Ma Q."/>
            <person name="Ju M."/>
            <person name="Zhao R."/>
            <person name="Li G."/>
            <person name="Mu C."/>
            <person name="Tian Q."/>
            <person name="Mei H."/>
            <person name="Zhang T."/>
            <person name="Gao T."/>
            <person name="Zhang H."/>
        </authorList>
    </citation>
    <scope>NUCLEOTIDE SEQUENCE</scope>
    <source>
        <strain evidence="1">G02</strain>
    </source>
</reference>
<reference evidence="1" key="1">
    <citation type="submission" date="2020-06" db="EMBL/GenBank/DDBJ databases">
        <authorList>
            <person name="Li T."/>
            <person name="Hu X."/>
            <person name="Zhang T."/>
            <person name="Song X."/>
            <person name="Zhang H."/>
            <person name="Dai N."/>
            <person name="Sheng W."/>
            <person name="Hou X."/>
            <person name="Wei L."/>
        </authorList>
    </citation>
    <scope>NUCLEOTIDE SEQUENCE</scope>
    <source>
        <strain evidence="1">G02</strain>
        <tissue evidence="1">Leaf</tissue>
    </source>
</reference>
<proteinExistence type="predicted"/>
<dbReference type="EMBL" id="JACGWJ010000013">
    <property type="protein sequence ID" value="KAL0378880.1"/>
    <property type="molecule type" value="Genomic_DNA"/>
</dbReference>